<dbReference type="EMBL" id="JAENIK010000004">
    <property type="protein sequence ID" value="MBK1814736.1"/>
    <property type="molecule type" value="Genomic_DNA"/>
</dbReference>
<dbReference type="AlphaFoldDB" id="A0A934R0P2"/>
<evidence type="ECO:0000313" key="2">
    <source>
        <dbReference type="EMBL" id="MBK1814736.1"/>
    </source>
</evidence>
<keyword evidence="3" id="KW-1185">Reference proteome</keyword>
<feature type="compositionally biased region" description="Basic and acidic residues" evidence="1">
    <location>
        <begin position="30"/>
        <end position="40"/>
    </location>
</feature>
<feature type="region of interest" description="Disordered" evidence="1">
    <location>
        <begin position="188"/>
        <end position="214"/>
    </location>
</feature>
<protein>
    <submittedName>
        <fullName evidence="2">Uncharacterized protein</fullName>
    </submittedName>
</protein>
<sequence>MRIVKKRIFIVAGVALVGVCLWLGTRGGDVERSHRDEGNTSRHSGSVDSSDAHGTAAVLKTKSAIRDTGKPRSTHGPERLKEFYLPVVDINGLTLREALAKLMAAYEDACAKAGEVPIPLTFDVPPTATKKLRLRLSPGNFSSSVRFLATYAGMKVNRDKTVYRFEPFADERGEVKRSVSLPPDFATRLSEQTSLSSGSESDSPIGEGEGSPRKAVPVRMTIAEILKASGLELDPSTRLSVKPSGELILETPSGADAAAISALEDSLKNDVPIQNKFTTKVLHIPADLDWAAPDTSQMTDSEIQLFMRQMSQKKGVDLLTLPEVTARGNQDASIENVRELIYPTNAEGTEFEKQQIGVTMQMKGDALAFGHDVDFQFTHTTGGLDNPLEKPVIEKHTVSGAGYTGDRGARLAVETQPDGSRVVVLLSATMIDATGQPLHGAE</sequence>
<feature type="compositionally biased region" description="Low complexity" evidence="1">
    <location>
        <begin position="190"/>
        <end position="206"/>
    </location>
</feature>
<name>A0A934R0P2_9BACT</name>
<feature type="region of interest" description="Disordered" evidence="1">
    <location>
        <begin position="30"/>
        <end position="53"/>
    </location>
</feature>
<gene>
    <name evidence="2" type="ORF">JIN84_03870</name>
</gene>
<proteinExistence type="predicted"/>
<accession>A0A934R0P2</accession>
<evidence type="ECO:0000313" key="3">
    <source>
        <dbReference type="Proteomes" id="UP000600139"/>
    </source>
</evidence>
<dbReference type="Proteomes" id="UP000600139">
    <property type="component" value="Unassembled WGS sequence"/>
</dbReference>
<reference evidence="2" key="1">
    <citation type="submission" date="2021-01" db="EMBL/GenBank/DDBJ databases">
        <title>Modified the classification status of verrucomicrobia.</title>
        <authorList>
            <person name="Feng X."/>
        </authorList>
    </citation>
    <scope>NUCLEOTIDE SEQUENCE</scope>
    <source>
        <strain evidence="2">JCM 18052</strain>
    </source>
</reference>
<comment type="caution">
    <text evidence="2">The sequence shown here is derived from an EMBL/GenBank/DDBJ whole genome shotgun (WGS) entry which is preliminary data.</text>
</comment>
<organism evidence="2 3">
    <name type="scientific">Luteolibacter yonseiensis</name>
    <dbReference type="NCBI Taxonomy" id="1144680"/>
    <lineage>
        <taxon>Bacteria</taxon>
        <taxon>Pseudomonadati</taxon>
        <taxon>Verrucomicrobiota</taxon>
        <taxon>Verrucomicrobiia</taxon>
        <taxon>Verrucomicrobiales</taxon>
        <taxon>Verrucomicrobiaceae</taxon>
        <taxon>Luteolibacter</taxon>
    </lineage>
</organism>
<evidence type="ECO:0000256" key="1">
    <source>
        <dbReference type="SAM" id="MobiDB-lite"/>
    </source>
</evidence>